<dbReference type="Pfam" id="PF23304">
    <property type="entry name" value="GAE_BBS1"/>
    <property type="match status" value="1"/>
</dbReference>
<dbReference type="InterPro" id="IPR028784">
    <property type="entry name" value="BBS1"/>
</dbReference>
<dbReference type="PANTHER" id="PTHR20870:SF0">
    <property type="entry name" value="BARDET-BIEDL SYNDROME 1 PROTEIN"/>
    <property type="match status" value="1"/>
</dbReference>
<dbReference type="PANTHER" id="PTHR20870">
    <property type="entry name" value="BARDET-BIEDL SYNDROME 1 PROTEIN"/>
    <property type="match status" value="1"/>
</dbReference>
<dbReference type="GO" id="GO:0034464">
    <property type="term" value="C:BBSome"/>
    <property type="evidence" value="ECO:0007669"/>
    <property type="project" value="InterPro"/>
</dbReference>
<dbReference type="InterPro" id="IPR056419">
    <property type="entry name" value="GAE_BBS1"/>
</dbReference>
<dbReference type="Proteomes" id="UP000276776">
    <property type="component" value="Unassembled WGS sequence"/>
</dbReference>
<dbReference type="GO" id="GO:0005119">
    <property type="term" value="F:smoothened binding"/>
    <property type="evidence" value="ECO:0007669"/>
    <property type="project" value="TreeGrafter"/>
</dbReference>
<evidence type="ECO:0000313" key="5">
    <source>
        <dbReference type="WBParaSite" id="TCLT_0000567901-mRNA-1"/>
    </source>
</evidence>
<keyword evidence="4" id="KW-1185">Reference proteome</keyword>
<proteinExistence type="predicted"/>
<dbReference type="Pfam" id="PF14779">
    <property type="entry name" value="BBS1"/>
    <property type="match status" value="1"/>
</dbReference>
<dbReference type="EMBL" id="UYYF01004355">
    <property type="protein sequence ID" value="VDN02939.1"/>
    <property type="molecule type" value="Genomic_DNA"/>
</dbReference>
<dbReference type="AlphaFoldDB" id="A0A0N5CYY5"/>
<dbReference type="GO" id="GO:0005930">
    <property type="term" value="C:axoneme"/>
    <property type="evidence" value="ECO:0007669"/>
    <property type="project" value="TreeGrafter"/>
</dbReference>
<dbReference type="WBParaSite" id="TCLT_0000567901-mRNA-1">
    <property type="protein sequence ID" value="TCLT_0000567901-mRNA-1"/>
    <property type="gene ID" value="TCLT_0000567901"/>
</dbReference>
<dbReference type="InterPro" id="IPR032728">
    <property type="entry name" value="BBS1_N"/>
</dbReference>
<dbReference type="OrthoDB" id="10259809at2759"/>
<gene>
    <name evidence="3" type="ORF">TCLT_LOCUS5668</name>
</gene>
<protein>
    <submittedName>
        <fullName evidence="5">BBS1 domain-containing protein</fullName>
    </submittedName>
</protein>
<dbReference type="OMA" id="HADRRHY"/>
<dbReference type="GO" id="GO:0061512">
    <property type="term" value="P:protein localization to cilium"/>
    <property type="evidence" value="ECO:0007669"/>
    <property type="project" value="TreeGrafter"/>
</dbReference>
<dbReference type="GO" id="GO:1905515">
    <property type="term" value="P:non-motile cilium assembly"/>
    <property type="evidence" value="ECO:0007669"/>
    <property type="project" value="InterPro"/>
</dbReference>
<dbReference type="GO" id="GO:0005113">
    <property type="term" value="F:patched binding"/>
    <property type="evidence" value="ECO:0007669"/>
    <property type="project" value="TreeGrafter"/>
</dbReference>
<feature type="domain" description="Bardet-Biedl syndrome 1 protein GAE" evidence="2">
    <location>
        <begin position="472"/>
        <end position="571"/>
    </location>
</feature>
<organism evidence="5">
    <name type="scientific">Thelazia callipaeda</name>
    <name type="common">Oriental eyeworm</name>
    <name type="synonym">Parasitic nematode</name>
    <dbReference type="NCBI Taxonomy" id="103827"/>
    <lineage>
        <taxon>Eukaryota</taxon>
        <taxon>Metazoa</taxon>
        <taxon>Ecdysozoa</taxon>
        <taxon>Nematoda</taxon>
        <taxon>Chromadorea</taxon>
        <taxon>Rhabditida</taxon>
        <taxon>Spirurina</taxon>
        <taxon>Spiruromorpha</taxon>
        <taxon>Thelazioidea</taxon>
        <taxon>Thelaziidae</taxon>
        <taxon>Thelazia</taxon>
    </lineage>
</organism>
<feature type="domain" description="Bardet-Biedl syndrome 1 N-terminal" evidence="1">
    <location>
        <begin position="8"/>
        <end position="261"/>
    </location>
</feature>
<evidence type="ECO:0000313" key="3">
    <source>
        <dbReference type="EMBL" id="VDN02939.1"/>
    </source>
</evidence>
<accession>A0A0N5CYY5</accession>
<reference evidence="5" key="1">
    <citation type="submission" date="2017-02" db="UniProtKB">
        <authorList>
            <consortium name="WormBaseParasite"/>
        </authorList>
    </citation>
    <scope>IDENTIFICATION</scope>
</reference>
<evidence type="ECO:0000259" key="1">
    <source>
        <dbReference type="Pfam" id="PF14779"/>
    </source>
</evidence>
<sequence length="576" mass="64973">MNLNSSKWVSALHKASLGLNTFQNCVCLADLQGDGEYKLIICDFGTEKYQIKLKVFRAVQLIDENTLSDLPASLVSFYNDYAQPSKPSLAIACGSAILIYKNLKPFYKFIPPSLAVNNDEVEAWRHVEAGHIDTAQFHAVLVKLLLKFGILELTSRSQTFLSSSDDRESVLQQCFESKLVRESTITCMTTMKRSTAELTAIDCIIFGTEYGFVYVIETQAFTILTQCKIQGIPVFLYAAGIYEVDYRIFVSTRNAEIFSIKREMKVVHNAIITMKADIIGMVRVGKQLVVACNDGTISFYTAKGRRQSQIKLTKIIKGIDTFIYEPNQSVALLVALEKEIRIYSETTLVDQQKVDKSVSWIKFGHFGREEGALIIGTIDGGLIVKLFRRTAKFDGALGENSLPQTQHCKLNIPRRTRIYLDQATREREQARLMHQIFQRDLFMLRLATTKAFANLTQKSLNSILIKKNEAVEMTVDINGFGPIFRLCAKLSTSSQSPIQHLDLIFYYNQELYQFEDSLIALPKLVPGQTYSHHTTIYCLNPQQGISDDVRIVLINKNKVIVAVVISMPISEISILD</sequence>
<dbReference type="InterPro" id="IPR036322">
    <property type="entry name" value="WD40_repeat_dom_sf"/>
</dbReference>
<reference evidence="3 4" key="2">
    <citation type="submission" date="2018-11" db="EMBL/GenBank/DDBJ databases">
        <authorList>
            <consortium name="Pathogen Informatics"/>
        </authorList>
    </citation>
    <scope>NUCLEOTIDE SEQUENCE [LARGE SCALE GENOMIC DNA]</scope>
</reference>
<evidence type="ECO:0000259" key="2">
    <source>
        <dbReference type="Pfam" id="PF23304"/>
    </source>
</evidence>
<dbReference type="SUPFAM" id="SSF50978">
    <property type="entry name" value="WD40 repeat-like"/>
    <property type="match status" value="1"/>
</dbReference>
<dbReference type="STRING" id="103827.A0A0N5CYY5"/>
<dbReference type="GO" id="GO:0005813">
    <property type="term" value="C:centrosome"/>
    <property type="evidence" value="ECO:0007669"/>
    <property type="project" value="TreeGrafter"/>
</dbReference>
<name>A0A0N5CYY5_THECL</name>
<evidence type="ECO:0000313" key="4">
    <source>
        <dbReference type="Proteomes" id="UP000276776"/>
    </source>
</evidence>